<sequence>MGDLSKSKTAYGHGYGDVQRQQWDERSGLLRRSRSVAVTSKERCDGKRFEDVDLLCPKSMAVANTINGGGMIGMTTNVMPLVTTFRRRIDRRIAQWQKKPEVEQGIPTGPEDEIPGVVWAVYALAFFVMMTMTTVSPTLLLYTNYRGWTTETNLTFFASLSLANVVVPVIGNIVVGNWLAATSVRTAMMGMLSITILGLLLMITAESKYLFLAGYTLLSLNTSNRIARLTFLSEIVPAKQKTFVMANHALATPLGAMLGPICWLALVNYQGEAGPWTFIPGVMSFRLNRFTLVFLLTLLVSLGMMVLVWIYFPGANSRDPEKSGTGRSAPIVGPVQLSYNGAEETVDSGQFRYRVFRYFCMVMFLINFSAGFFQVAFQPILVDYFKVTESSMGLIFETISVLAIVPPLLVALLSRFLEDRQLMLVGICAKMLGMLLYCFPFGKMHVWQPVVGNILIIKASIFFFTSALSLFTKILGPLSGGAWIGILSSVAAVGPAVAQLLALRLVLTIYGTYWYFLFCVPAVLGFFLVAYPWFYKYLDPNREFIQQLHTAVVHP</sequence>
<evidence type="ECO:0000256" key="4">
    <source>
        <dbReference type="ARBA" id="ARBA00022989"/>
    </source>
</evidence>
<dbReference type="InterPro" id="IPR051068">
    <property type="entry name" value="MFS_Domain-Containing_Protein"/>
</dbReference>
<dbReference type="EMBL" id="HBEK01018728">
    <property type="protein sequence ID" value="CAD8400261.1"/>
    <property type="molecule type" value="Transcribed_RNA"/>
</dbReference>
<name>A0A7S0G3Y8_9RHOD</name>
<evidence type="ECO:0000259" key="7">
    <source>
        <dbReference type="PROSITE" id="PS50850"/>
    </source>
</evidence>
<evidence type="ECO:0000256" key="2">
    <source>
        <dbReference type="ARBA" id="ARBA00022448"/>
    </source>
</evidence>
<feature type="transmembrane region" description="Helical" evidence="6">
    <location>
        <begin position="119"/>
        <end position="142"/>
    </location>
</feature>
<evidence type="ECO:0000313" key="8">
    <source>
        <dbReference type="EMBL" id="CAD8400261.1"/>
    </source>
</evidence>
<feature type="transmembrane region" description="Helical" evidence="6">
    <location>
        <begin position="187"/>
        <end position="205"/>
    </location>
</feature>
<dbReference type="SUPFAM" id="SSF103473">
    <property type="entry name" value="MFS general substrate transporter"/>
    <property type="match status" value="1"/>
</dbReference>
<feature type="transmembrane region" description="Helical" evidence="6">
    <location>
        <begin position="358"/>
        <end position="381"/>
    </location>
</feature>
<dbReference type="InterPro" id="IPR036259">
    <property type="entry name" value="MFS_trans_sf"/>
</dbReference>
<dbReference type="GO" id="GO:0012505">
    <property type="term" value="C:endomembrane system"/>
    <property type="evidence" value="ECO:0007669"/>
    <property type="project" value="UniProtKB-SubCell"/>
</dbReference>
<keyword evidence="3 6" id="KW-0812">Transmembrane</keyword>
<protein>
    <recommendedName>
        <fullName evidence="7">Major facilitator superfamily (MFS) profile domain-containing protein</fullName>
    </recommendedName>
</protein>
<dbReference type="Pfam" id="PF07690">
    <property type="entry name" value="MFS_1"/>
    <property type="match status" value="1"/>
</dbReference>
<feature type="transmembrane region" description="Helical" evidence="6">
    <location>
        <begin position="290"/>
        <end position="312"/>
    </location>
</feature>
<dbReference type="GO" id="GO:0022857">
    <property type="term" value="F:transmembrane transporter activity"/>
    <property type="evidence" value="ECO:0007669"/>
    <property type="project" value="InterPro"/>
</dbReference>
<feature type="transmembrane region" description="Helical" evidence="6">
    <location>
        <begin position="483"/>
        <end position="507"/>
    </location>
</feature>
<feature type="transmembrane region" description="Helical" evidence="6">
    <location>
        <begin position="249"/>
        <end position="270"/>
    </location>
</feature>
<feature type="transmembrane region" description="Helical" evidence="6">
    <location>
        <begin position="422"/>
        <end position="442"/>
    </location>
</feature>
<evidence type="ECO:0000256" key="6">
    <source>
        <dbReference type="SAM" id="Phobius"/>
    </source>
</evidence>
<dbReference type="InterPro" id="IPR011701">
    <property type="entry name" value="MFS"/>
</dbReference>
<reference evidence="8" key="1">
    <citation type="submission" date="2021-01" db="EMBL/GenBank/DDBJ databases">
        <authorList>
            <person name="Corre E."/>
            <person name="Pelletier E."/>
            <person name="Niang G."/>
            <person name="Scheremetjew M."/>
            <person name="Finn R."/>
            <person name="Kale V."/>
            <person name="Holt S."/>
            <person name="Cochrane G."/>
            <person name="Meng A."/>
            <person name="Brown T."/>
            <person name="Cohen L."/>
        </authorList>
    </citation>
    <scope>NUCLEOTIDE SEQUENCE</scope>
    <source>
        <strain evidence="8">UTEX LB 2760</strain>
    </source>
</reference>
<proteinExistence type="predicted"/>
<gene>
    <name evidence="8" type="ORF">RMAR0315_LOCUS10254</name>
</gene>
<feature type="domain" description="Major facilitator superfamily (MFS) profile" evidence="7">
    <location>
        <begin position="355"/>
        <end position="555"/>
    </location>
</feature>
<dbReference type="PANTHER" id="PTHR23510">
    <property type="entry name" value="INNER MEMBRANE TRANSPORT PROTEIN YAJR"/>
    <property type="match status" value="1"/>
</dbReference>
<evidence type="ECO:0000256" key="1">
    <source>
        <dbReference type="ARBA" id="ARBA00004127"/>
    </source>
</evidence>
<dbReference type="PANTHER" id="PTHR23510:SF3">
    <property type="entry name" value="MAJOR FACILITATOR SUPERFAMILY DOMAIN-CONTAINING PROTEIN 8"/>
    <property type="match status" value="1"/>
</dbReference>
<feature type="transmembrane region" description="Helical" evidence="6">
    <location>
        <begin position="513"/>
        <end position="534"/>
    </location>
</feature>
<keyword evidence="2" id="KW-0813">Transport</keyword>
<dbReference type="Gene3D" id="1.20.1250.20">
    <property type="entry name" value="MFS general substrate transporter like domains"/>
    <property type="match status" value="1"/>
</dbReference>
<feature type="transmembrane region" description="Helical" evidence="6">
    <location>
        <begin position="154"/>
        <end position="175"/>
    </location>
</feature>
<organism evidence="8">
    <name type="scientific">Rhodosorus marinus</name>
    <dbReference type="NCBI Taxonomy" id="101924"/>
    <lineage>
        <taxon>Eukaryota</taxon>
        <taxon>Rhodophyta</taxon>
        <taxon>Stylonematophyceae</taxon>
        <taxon>Stylonematales</taxon>
        <taxon>Stylonemataceae</taxon>
        <taxon>Rhodosorus</taxon>
    </lineage>
</organism>
<dbReference type="AlphaFoldDB" id="A0A7S0G3Y8"/>
<accession>A0A7S0G3Y8</accession>
<evidence type="ECO:0000256" key="3">
    <source>
        <dbReference type="ARBA" id="ARBA00022692"/>
    </source>
</evidence>
<dbReference type="GO" id="GO:0005765">
    <property type="term" value="C:lysosomal membrane"/>
    <property type="evidence" value="ECO:0007669"/>
    <property type="project" value="TreeGrafter"/>
</dbReference>
<evidence type="ECO:0000256" key="5">
    <source>
        <dbReference type="ARBA" id="ARBA00023136"/>
    </source>
</evidence>
<feature type="transmembrane region" description="Helical" evidence="6">
    <location>
        <begin position="454"/>
        <end position="471"/>
    </location>
</feature>
<dbReference type="PROSITE" id="PS50850">
    <property type="entry name" value="MFS"/>
    <property type="match status" value="1"/>
</dbReference>
<keyword evidence="4 6" id="KW-1133">Transmembrane helix</keyword>
<dbReference type="InterPro" id="IPR020846">
    <property type="entry name" value="MFS_dom"/>
</dbReference>
<feature type="transmembrane region" description="Helical" evidence="6">
    <location>
        <begin position="393"/>
        <end position="413"/>
    </location>
</feature>
<comment type="subcellular location">
    <subcellularLocation>
        <location evidence="1">Endomembrane system</location>
        <topology evidence="1">Multi-pass membrane protein</topology>
    </subcellularLocation>
</comment>
<keyword evidence="5 6" id="KW-0472">Membrane</keyword>